<dbReference type="AlphaFoldDB" id="H5SQI3"/>
<protein>
    <submittedName>
        <fullName evidence="2">Nucleotidyltransferase</fullName>
    </submittedName>
</protein>
<dbReference type="Gene3D" id="3.30.460.10">
    <property type="entry name" value="Beta Polymerase, domain 2"/>
    <property type="match status" value="1"/>
</dbReference>
<dbReference type="NCBIfam" id="NF047752">
    <property type="entry name" value="MntA_antitoxin"/>
    <property type="match status" value="1"/>
</dbReference>
<dbReference type="InterPro" id="IPR043519">
    <property type="entry name" value="NT_sf"/>
</dbReference>
<dbReference type="PANTHER" id="PTHR43852:SF3">
    <property type="entry name" value="NUCLEOTIDYLTRANSFERASE"/>
    <property type="match status" value="1"/>
</dbReference>
<organism evidence="2">
    <name type="scientific">Acetithermum autotrophicum</name>
    <dbReference type="NCBI Taxonomy" id="1446466"/>
    <lineage>
        <taxon>Bacteria</taxon>
        <taxon>Candidatus Bipolaricaulota</taxon>
        <taxon>Candidatus Acetithermum</taxon>
    </lineage>
</organism>
<dbReference type="PANTHER" id="PTHR43852">
    <property type="entry name" value="NUCLEOTIDYLTRANSFERASE"/>
    <property type="match status" value="1"/>
</dbReference>
<dbReference type="InterPro" id="IPR041633">
    <property type="entry name" value="Polbeta"/>
</dbReference>
<dbReference type="EMBL" id="AP011800">
    <property type="protein sequence ID" value="BAL58419.1"/>
    <property type="molecule type" value="Genomic_DNA"/>
</dbReference>
<dbReference type="InterPro" id="IPR052930">
    <property type="entry name" value="TA_antitoxin_MntA"/>
</dbReference>
<dbReference type="Pfam" id="PF18765">
    <property type="entry name" value="Polbeta"/>
    <property type="match status" value="1"/>
</dbReference>
<dbReference type="GO" id="GO:0016020">
    <property type="term" value="C:membrane"/>
    <property type="evidence" value="ECO:0007669"/>
    <property type="project" value="InterPro"/>
</dbReference>
<accession>H5SQI3</accession>
<reference evidence="2" key="2">
    <citation type="journal article" date="2012" name="PLoS ONE">
        <title>A Deeply Branching Thermophilic Bacterium with an Ancient Acetyl-CoA Pathway Dominates a Subsurface Ecosystem.</title>
        <authorList>
            <person name="Takami H."/>
            <person name="Noguchi H."/>
            <person name="Takaki Y."/>
            <person name="Uchiyama I."/>
            <person name="Toyoda A."/>
            <person name="Nishi S."/>
            <person name="Chee G.-J."/>
            <person name="Arai W."/>
            <person name="Nunoura T."/>
            <person name="Itoh T."/>
            <person name="Hattori M."/>
            <person name="Takai K."/>
        </authorList>
    </citation>
    <scope>NUCLEOTIDE SEQUENCE</scope>
</reference>
<reference evidence="2" key="1">
    <citation type="journal article" date="2005" name="Environ. Microbiol.">
        <title>Genetic and functional properties of uncultivated thermophilic crenarchaeotes from a subsurface gold mine as revealed by analysis of genome fragments.</title>
        <authorList>
            <person name="Nunoura T."/>
            <person name="Hirayama H."/>
            <person name="Takami H."/>
            <person name="Oida H."/>
            <person name="Nishi S."/>
            <person name="Shimamura S."/>
            <person name="Suzuki Y."/>
            <person name="Inagaki F."/>
            <person name="Takai K."/>
            <person name="Nealson K.H."/>
            <person name="Horikoshi K."/>
        </authorList>
    </citation>
    <scope>NUCLEOTIDE SEQUENCE</scope>
</reference>
<name>H5SQI3_ACEAU</name>
<dbReference type="SUPFAM" id="SSF81301">
    <property type="entry name" value="Nucleotidyltransferase"/>
    <property type="match status" value="1"/>
</dbReference>
<keyword evidence="2" id="KW-0808">Transferase</keyword>
<proteinExistence type="predicted"/>
<sequence length="142" mass="16753">MTERQRFSLELHEREGVVQPIVAQLAQHPEIFAIVLYGSFLDSETFRDIDLALLVDEHKLPPESFLEYELDLLEELAHLSKFPLDIRIVNRAPVLFRYAVTKGRVLFCRDERAWVEFCERTWGEYLDFEPVARLYIQELARG</sequence>
<feature type="domain" description="SRCR" evidence="1">
    <location>
        <begin position="86"/>
        <end position="142"/>
    </location>
</feature>
<dbReference type="InterPro" id="IPR001190">
    <property type="entry name" value="SRCR"/>
</dbReference>
<evidence type="ECO:0000313" key="2">
    <source>
        <dbReference type="EMBL" id="BAL58419.1"/>
    </source>
</evidence>
<evidence type="ECO:0000259" key="1">
    <source>
        <dbReference type="PROSITE" id="PS50287"/>
    </source>
</evidence>
<dbReference type="PROSITE" id="PS50287">
    <property type="entry name" value="SRCR_2"/>
    <property type="match status" value="1"/>
</dbReference>
<dbReference type="GO" id="GO:0016740">
    <property type="term" value="F:transferase activity"/>
    <property type="evidence" value="ECO:0007669"/>
    <property type="project" value="UniProtKB-KW"/>
</dbReference>
<gene>
    <name evidence="2" type="ORF">HGMM_OP1C114</name>
</gene>